<name>A0A401RVX0_CHIPU</name>
<proteinExistence type="predicted"/>
<dbReference type="Proteomes" id="UP000287033">
    <property type="component" value="Unassembled WGS sequence"/>
</dbReference>
<dbReference type="Pfam" id="PF14958">
    <property type="entry name" value="PAAT-like"/>
    <property type="match status" value="1"/>
</dbReference>
<comment type="caution">
    <text evidence="1">The sequence shown here is derived from an EMBL/GenBank/DDBJ whole genome shotgun (WGS) entry which is preliminary data.</text>
</comment>
<evidence type="ECO:0000313" key="1">
    <source>
        <dbReference type="EMBL" id="GCC22278.1"/>
    </source>
</evidence>
<dbReference type="PANTHER" id="PTHR14787:SF1">
    <property type="entry name" value="ATPASE PAAT"/>
    <property type="match status" value="1"/>
</dbReference>
<protein>
    <submittedName>
        <fullName evidence="1">Uncharacterized protein</fullName>
    </submittedName>
</protein>
<dbReference type="PANTHER" id="PTHR14787">
    <property type="entry name" value="C10ORF188 FAMILY MEMBER"/>
    <property type="match status" value="1"/>
</dbReference>
<dbReference type="STRING" id="137246.A0A401RVX0"/>
<dbReference type="AlphaFoldDB" id="A0A401RVX0"/>
<evidence type="ECO:0000313" key="2">
    <source>
        <dbReference type="Proteomes" id="UP000287033"/>
    </source>
</evidence>
<dbReference type="EMBL" id="BEZZ01000008">
    <property type="protein sequence ID" value="GCC22278.1"/>
    <property type="molecule type" value="Genomic_DNA"/>
</dbReference>
<gene>
    <name evidence="1" type="ORF">chiPu_0000664</name>
</gene>
<sequence length="439" mass="48887">MERLWVRAAWPCGLGRLRASVTDCDSDSGEAGDCVELVTLERPQTDSAETPCILYLQFSPQQPADIIFVEVWSEARIMEVYTGEYCGTCHGQKVDNLQLNGDHEQILLFKKYFKLDIPSSYCELKLLSLGGKEKVRIGKILLGVKDASVGISRGFSQFGKSIDMERVQTMMDSMGAKLSPGAQQLFNMVQFQQKNQAAIGGLFQGILKKSDVTEVGRIVNSPQMFTPQSEGGMISSHVFSNTNPILSSKLEETKDPEGVTAFNVESTPTTDCSVLSIGTNDKKKTSDSGDSAKEIDQQKFARGDLKELVSTFLCKQSNGEPNAFSSEMLPFLRDLCGQVNELRLEEEAKVTENTTAAEDRTSDRHYQEALCSKLEKHIAEHMESIEKRLKDYIDCRITMLQADLDEKFISLTKLLENIALNRTVTKNYECDAFLTNGEL</sequence>
<dbReference type="OMA" id="PMLQNVC"/>
<keyword evidence="2" id="KW-1185">Reference proteome</keyword>
<organism evidence="1 2">
    <name type="scientific">Chiloscyllium punctatum</name>
    <name type="common">Brownbanded bambooshark</name>
    <name type="synonym">Hemiscyllium punctatum</name>
    <dbReference type="NCBI Taxonomy" id="137246"/>
    <lineage>
        <taxon>Eukaryota</taxon>
        <taxon>Metazoa</taxon>
        <taxon>Chordata</taxon>
        <taxon>Craniata</taxon>
        <taxon>Vertebrata</taxon>
        <taxon>Chondrichthyes</taxon>
        <taxon>Elasmobranchii</taxon>
        <taxon>Galeomorphii</taxon>
        <taxon>Galeoidea</taxon>
        <taxon>Orectolobiformes</taxon>
        <taxon>Hemiscylliidae</taxon>
        <taxon>Chiloscyllium</taxon>
    </lineage>
</organism>
<dbReference type="OrthoDB" id="5981473at2759"/>
<accession>A0A401RVX0</accession>
<dbReference type="InterPro" id="IPR028043">
    <property type="entry name" value="PAAT-like"/>
</dbReference>
<reference evidence="1 2" key="1">
    <citation type="journal article" date="2018" name="Nat. Ecol. Evol.">
        <title>Shark genomes provide insights into elasmobranch evolution and the origin of vertebrates.</title>
        <authorList>
            <person name="Hara Y"/>
            <person name="Yamaguchi K"/>
            <person name="Onimaru K"/>
            <person name="Kadota M"/>
            <person name="Koyanagi M"/>
            <person name="Keeley SD"/>
            <person name="Tatsumi K"/>
            <person name="Tanaka K"/>
            <person name="Motone F"/>
            <person name="Kageyama Y"/>
            <person name="Nozu R"/>
            <person name="Adachi N"/>
            <person name="Nishimura O"/>
            <person name="Nakagawa R"/>
            <person name="Tanegashima C"/>
            <person name="Kiyatake I"/>
            <person name="Matsumoto R"/>
            <person name="Murakumo K"/>
            <person name="Nishida K"/>
            <person name="Terakita A"/>
            <person name="Kuratani S"/>
            <person name="Sato K"/>
            <person name="Hyodo S Kuraku.S."/>
        </authorList>
    </citation>
    <scope>NUCLEOTIDE SEQUENCE [LARGE SCALE GENOMIC DNA]</scope>
</reference>